<accession>A0A8D2LXH8</accession>
<sequence>ESAHPTTPRQDGWEAWRGLCGRELRRSLAGAGEHSWIAGWPRAAWRGGWGWPRSGAARALLPPPVLRLAGAAGRSSAPTCAGCRRRLSPPHLPARRTTAPMGFPPDALSEQGATRVGSPASA</sequence>
<evidence type="ECO:0000313" key="2">
    <source>
        <dbReference type="Ensembl" id="ENSVKKP00000028080.1"/>
    </source>
</evidence>
<reference evidence="2" key="1">
    <citation type="submission" date="2025-08" db="UniProtKB">
        <authorList>
            <consortium name="Ensembl"/>
        </authorList>
    </citation>
    <scope>IDENTIFICATION</scope>
</reference>
<protein>
    <submittedName>
        <fullName evidence="2">Uncharacterized protein</fullName>
    </submittedName>
</protein>
<dbReference type="Ensembl" id="ENSVKKT00000028754.1">
    <property type="protein sequence ID" value="ENSVKKP00000028080.1"/>
    <property type="gene ID" value="ENSVKKG00000018196.1"/>
</dbReference>
<reference evidence="2" key="2">
    <citation type="submission" date="2025-09" db="UniProtKB">
        <authorList>
            <consortium name="Ensembl"/>
        </authorList>
    </citation>
    <scope>IDENTIFICATION</scope>
</reference>
<organism evidence="2 3">
    <name type="scientific">Varanus komodoensis</name>
    <name type="common">Komodo dragon</name>
    <dbReference type="NCBI Taxonomy" id="61221"/>
    <lineage>
        <taxon>Eukaryota</taxon>
        <taxon>Metazoa</taxon>
        <taxon>Chordata</taxon>
        <taxon>Craniata</taxon>
        <taxon>Vertebrata</taxon>
        <taxon>Euteleostomi</taxon>
        <taxon>Lepidosauria</taxon>
        <taxon>Squamata</taxon>
        <taxon>Bifurcata</taxon>
        <taxon>Unidentata</taxon>
        <taxon>Episquamata</taxon>
        <taxon>Toxicofera</taxon>
        <taxon>Anguimorpha</taxon>
        <taxon>Paleoanguimorpha</taxon>
        <taxon>Varanoidea</taxon>
        <taxon>Varanidae</taxon>
        <taxon>Varanus</taxon>
    </lineage>
</organism>
<evidence type="ECO:0000256" key="1">
    <source>
        <dbReference type="SAM" id="MobiDB-lite"/>
    </source>
</evidence>
<keyword evidence="3" id="KW-1185">Reference proteome</keyword>
<name>A0A8D2LXH8_VARKO</name>
<dbReference type="Proteomes" id="UP000694545">
    <property type="component" value="Unplaced"/>
</dbReference>
<evidence type="ECO:0000313" key="3">
    <source>
        <dbReference type="Proteomes" id="UP000694545"/>
    </source>
</evidence>
<dbReference type="AlphaFoldDB" id="A0A8D2LXH8"/>
<proteinExistence type="predicted"/>
<feature type="region of interest" description="Disordered" evidence="1">
    <location>
        <begin position="75"/>
        <end position="122"/>
    </location>
</feature>